<dbReference type="InParanoid" id="A0A0V1BGK8"/>
<gene>
    <name evidence="2" type="ORF">T01_11482</name>
</gene>
<dbReference type="EMBL" id="JYDH01000046">
    <property type="protein sequence ID" value="KRY36090.1"/>
    <property type="molecule type" value="Genomic_DNA"/>
</dbReference>
<organism evidence="2 3">
    <name type="scientific">Trichinella spiralis</name>
    <name type="common">Trichina worm</name>
    <dbReference type="NCBI Taxonomy" id="6334"/>
    <lineage>
        <taxon>Eukaryota</taxon>
        <taxon>Metazoa</taxon>
        <taxon>Ecdysozoa</taxon>
        <taxon>Nematoda</taxon>
        <taxon>Enoplea</taxon>
        <taxon>Dorylaimia</taxon>
        <taxon>Trichinellida</taxon>
        <taxon>Trichinellidae</taxon>
        <taxon>Trichinella</taxon>
    </lineage>
</organism>
<evidence type="ECO:0000313" key="3">
    <source>
        <dbReference type="Proteomes" id="UP000054776"/>
    </source>
</evidence>
<evidence type="ECO:0000256" key="1">
    <source>
        <dbReference type="SAM" id="MobiDB-lite"/>
    </source>
</evidence>
<comment type="caution">
    <text evidence="2">The sequence shown here is derived from an EMBL/GenBank/DDBJ whole genome shotgun (WGS) entry which is preliminary data.</text>
</comment>
<reference evidence="2 3" key="1">
    <citation type="submission" date="2015-01" db="EMBL/GenBank/DDBJ databases">
        <title>Evolution of Trichinella species and genotypes.</title>
        <authorList>
            <person name="Korhonen P.K."/>
            <person name="Edoardo P."/>
            <person name="Giuseppe L.R."/>
            <person name="Gasser R.B."/>
        </authorList>
    </citation>
    <scope>NUCLEOTIDE SEQUENCE [LARGE SCALE GENOMIC DNA]</scope>
    <source>
        <strain evidence="2">ISS3</strain>
    </source>
</reference>
<keyword evidence="3" id="KW-1185">Reference proteome</keyword>
<name>A0A0V1BGK8_TRISP</name>
<proteinExistence type="predicted"/>
<dbReference type="AlphaFoldDB" id="A0A0V1BGK8"/>
<accession>A0A0V1BGK8</accession>
<protein>
    <submittedName>
        <fullName evidence="2">Uncharacterized protein</fullName>
    </submittedName>
</protein>
<feature type="region of interest" description="Disordered" evidence="1">
    <location>
        <begin position="45"/>
        <end position="66"/>
    </location>
</feature>
<sequence>MVHIIIFGHTVMFIHKEKKKSIVVMHISDRIVSYCSETFAEFPASRSPNRNIPNPPQARAKYHKRA</sequence>
<dbReference type="Proteomes" id="UP000054776">
    <property type="component" value="Unassembled WGS sequence"/>
</dbReference>
<evidence type="ECO:0000313" key="2">
    <source>
        <dbReference type="EMBL" id="KRY36090.1"/>
    </source>
</evidence>